<organism evidence="1 2">
    <name type="scientific">Apiospora saccharicola</name>
    <dbReference type="NCBI Taxonomy" id="335842"/>
    <lineage>
        <taxon>Eukaryota</taxon>
        <taxon>Fungi</taxon>
        <taxon>Dikarya</taxon>
        <taxon>Ascomycota</taxon>
        <taxon>Pezizomycotina</taxon>
        <taxon>Sordariomycetes</taxon>
        <taxon>Xylariomycetidae</taxon>
        <taxon>Amphisphaeriales</taxon>
        <taxon>Apiosporaceae</taxon>
        <taxon>Apiospora</taxon>
    </lineage>
</organism>
<comment type="caution">
    <text evidence="1">The sequence shown here is derived from an EMBL/GenBank/DDBJ whole genome shotgun (WGS) entry which is preliminary data.</text>
</comment>
<proteinExistence type="predicted"/>
<dbReference type="PANTHER" id="PTHR43712">
    <property type="entry name" value="PUTATIVE (AFU_ORTHOLOGUE AFUA_4G14580)-RELATED"/>
    <property type="match status" value="1"/>
</dbReference>
<dbReference type="EMBL" id="JAQQWM010000007">
    <property type="protein sequence ID" value="KAK8057092.1"/>
    <property type="molecule type" value="Genomic_DNA"/>
</dbReference>
<evidence type="ECO:0000313" key="2">
    <source>
        <dbReference type="Proteomes" id="UP001446871"/>
    </source>
</evidence>
<accession>A0ABR1UDV7</accession>
<sequence length="143" mass="16032">MLTWFSTLHWQETCLNLPKYLAKTGYREPQDAETTNYSDWCPEGLDFFSKCMAEPAYQDAFSGFMKSWAVYKRPWPEFFDTDSLLEGADLDLDLDSDSGAPLCVDVGGHHGIDLGRLLEKHPDLPAGSLVLQDLPEVVAEARG</sequence>
<name>A0ABR1UDV7_9PEZI</name>
<protein>
    <submittedName>
        <fullName evidence="1">O-methyltransferase</fullName>
    </submittedName>
</protein>
<dbReference type="Gene3D" id="3.40.50.150">
    <property type="entry name" value="Vaccinia Virus protein VP39"/>
    <property type="match status" value="1"/>
</dbReference>
<dbReference type="InterPro" id="IPR029063">
    <property type="entry name" value="SAM-dependent_MTases_sf"/>
</dbReference>
<evidence type="ECO:0000313" key="1">
    <source>
        <dbReference type="EMBL" id="KAK8057092.1"/>
    </source>
</evidence>
<dbReference type="PANTHER" id="PTHR43712:SF8">
    <property type="entry name" value="O-METHYLTRANSFERASE AF390-400"/>
    <property type="match status" value="1"/>
</dbReference>
<reference evidence="1 2" key="1">
    <citation type="submission" date="2023-01" db="EMBL/GenBank/DDBJ databases">
        <title>Analysis of 21 Apiospora genomes using comparative genomics revels a genus with tremendous synthesis potential of carbohydrate active enzymes and secondary metabolites.</title>
        <authorList>
            <person name="Sorensen T."/>
        </authorList>
    </citation>
    <scope>NUCLEOTIDE SEQUENCE [LARGE SCALE GENOMIC DNA]</scope>
    <source>
        <strain evidence="1 2">CBS 83171</strain>
    </source>
</reference>
<dbReference type="SUPFAM" id="SSF53335">
    <property type="entry name" value="S-adenosyl-L-methionine-dependent methyltransferases"/>
    <property type="match status" value="1"/>
</dbReference>
<dbReference type="Proteomes" id="UP001446871">
    <property type="component" value="Unassembled WGS sequence"/>
</dbReference>
<keyword evidence="2" id="KW-1185">Reference proteome</keyword>
<gene>
    <name evidence="1" type="ORF">PG996_011029</name>
</gene>